<dbReference type="InterPro" id="IPR052322">
    <property type="entry name" value="Mito_rRNA_Mtase_NSUN4"/>
</dbReference>
<dbReference type="PANTHER" id="PTHR46955">
    <property type="entry name" value="PROTEIN CBG01349-RELATED"/>
    <property type="match status" value="1"/>
</dbReference>
<protein>
    <recommendedName>
        <fullName evidence="5">7TM GPCR serpentine receptor class x (Srx) domain-containing protein</fullName>
    </recommendedName>
</protein>
<organism evidence="3 4">
    <name type="scientific">Dictyocaulus viviparus</name>
    <name type="common">Bovine lungworm</name>
    <dbReference type="NCBI Taxonomy" id="29172"/>
    <lineage>
        <taxon>Eukaryota</taxon>
        <taxon>Metazoa</taxon>
        <taxon>Ecdysozoa</taxon>
        <taxon>Nematoda</taxon>
        <taxon>Chromadorea</taxon>
        <taxon>Rhabditida</taxon>
        <taxon>Rhabditina</taxon>
        <taxon>Rhabditomorpha</taxon>
        <taxon>Strongyloidea</taxon>
        <taxon>Metastrongylidae</taxon>
        <taxon>Dictyocaulus</taxon>
    </lineage>
</organism>
<dbReference type="AlphaFoldDB" id="A0A0D8XUK4"/>
<reference evidence="3 4" key="1">
    <citation type="submission" date="2013-11" db="EMBL/GenBank/DDBJ databases">
        <title>Draft genome of the bovine lungworm Dictyocaulus viviparus.</title>
        <authorList>
            <person name="Mitreva M."/>
        </authorList>
    </citation>
    <scope>NUCLEOTIDE SEQUENCE [LARGE SCALE GENOMIC DNA]</scope>
    <source>
        <strain evidence="3 4">HannoverDv2000</strain>
    </source>
</reference>
<feature type="signal peptide" evidence="2">
    <location>
        <begin position="1"/>
        <end position="23"/>
    </location>
</feature>
<dbReference type="EMBL" id="KN716371">
    <property type="protein sequence ID" value="KJH46066.1"/>
    <property type="molecule type" value="Genomic_DNA"/>
</dbReference>
<keyword evidence="4" id="KW-1185">Reference proteome</keyword>
<gene>
    <name evidence="3" type="ORF">DICVIV_07876</name>
</gene>
<accession>A0A0D8XUK4</accession>
<keyword evidence="1" id="KW-0472">Membrane</keyword>
<sequence>MVLGMIVIVLTIIILIRLRIVHQQPQVQQGVWMDSNKTKLKQANRTCAGILLISLICVTLPSVGVGFLEMINISIFRSIGPFYIVGLLSAGLFFTYVFF</sequence>
<evidence type="ECO:0000256" key="2">
    <source>
        <dbReference type="SAM" id="SignalP"/>
    </source>
</evidence>
<evidence type="ECO:0000313" key="4">
    <source>
        <dbReference type="Proteomes" id="UP000053766"/>
    </source>
</evidence>
<evidence type="ECO:0008006" key="5">
    <source>
        <dbReference type="Google" id="ProtNLM"/>
    </source>
</evidence>
<keyword evidence="2" id="KW-0732">Signal</keyword>
<feature type="transmembrane region" description="Helical" evidence="1">
    <location>
        <begin position="80"/>
        <end position="98"/>
    </location>
</feature>
<evidence type="ECO:0000313" key="3">
    <source>
        <dbReference type="EMBL" id="KJH46066.1"/>
    </source>
</evidence>
<proteinExistence type="predicted"/>
<dbReference type="Proteomes" id="UP000053766">
    <property type="component" value="Unassembled WGS sequence"/>
</dbReference>
<keyword evidence="1" id="KW-0812">Transmembrane</keyword>
<evidence type="ECO:0000256" key="1">
    <source>
        <dbReference type="SAM" id="Phobius"/>
    </source>
</evidence>
<dbReference type="PANTHER" id="PTHR46955:SF3">
    <property type="entry name" value="G_PROTEIN_RECEP_F1_2 DOMAIN-CONTAINING PROTEIN"/>
    <property type="match status" value="1"/>
</dbReference>
<feature type="transmembrane region" description="Helical" evidence="1">
    <location>
        <begin position="47"/>
        <end position="68"/>
    </location>
</feature>
<dbReference type="OrthoDB" id="5857418at2759"/>
<keyword evidence="1" id="KW-1133">Transmembrane helix</keyword>
<reference evidence="4" key="2">
    <citation type="journal article" date="2016" name="Sci. Rep.">
        <title>Dictyocaulus viviparus genome, variome and transcriptome elucidate lungworm biology and support future intervention.</title>
        <authorList>
            <person name="McNulty S.N."/>
            <person name="Strube C."/>
            <person name="Rosa B.A."/>
            <person name="Martin J.C."/>
            <person name="Tyagi R."/>
            <person name="Choi Y.J."/>
            <person name="Wang Q."/>
            <person name="Hallsworth Pepin K."/>
            <person name="Zhang X."/>
            <person name="Ozersky P."/>
            <person name="Wilson R.K."/>
            <person name="Sternberg P.W."/>
            <person name="Gasser R.B."/>
            <person name="Mitreva M."/>
        </authorList>
    </citation>
    <scope>NUCLEOTIDE SEQUENCE [LARGE SCALE GENOMIC DNA]</scope>
    <source>
        <strain evidence="4">HannoverDv2000</strain>
    </source>
</reference>
<name>A0A0D8XUK4_DICVI</name>
<feature type="chain" id="PRO_5002335958" description="7TM GPCR serpentine receptor class x (Srx) domain-containing protein" evidence="2">
    <location>
        <begin position="24"/>
        <end position="99"/>
    </location>
</feature>